<comment type="caution">
    <text evidence="2">The sequence shown here is derived from an EMBL/GenBank/DDBJ whole genome shotgun (WGS) entry which is preliminary data.</text>
</comment>
<dbReference type="AlphaFoldDB" id="A0A5B7FX07"/>
<keyword evidence="3" id="KW-1185">Reference proteome</keyword>
<proteinExistence type="predicted"/>
<name>A0A5B7FX07_PORTR</name>
<evidence type="ECO:0000256" key="1">
    <source>
        <dbReference type="SAM" id="MobiDB-lite"/>
    </source>
</evidence>
<dbReference type="EMBL" id="VSRR010009069">
    <property type="protein sequence ID" value="MPC49739.1"/>
    <property type="molecule type" value="Genomic_DNA"/>
</dbReference>
<gene>
    <name evidence="2" type="ORF">E2C01_043551</name>
</gene>
<evidence type="ECO:0000313" key="3">
    <source>
        <dbReference type="Proteomes" id="UP000324222"/>
    </source>
</evidence>
<sequence>MAWRRVWECWVHEARGWHSPEEVPGERERKKGSKGKSEGGGKVKKRKKIWFGPLEAVSVVPPP</sequence>
<feature type="region of interest" description="Disordered" evidence="1">
    <location>
        <begin position="18"/>
        <end position="46"/>
    </location>
</feature>
<organism evidence="2 3">
    <name type="scientific">Portunus trituberculatus</name>
    <name type="common">Swimming crab</name>
    <name type="synonym">Neptunus trituberculatus</name>
    <dbReference type="NCBI Taxonomy" id="210409"/>
    <lineage>
        <taxon>Eukaryota</taxon>
        <taxon>Metazoa</taxon>
        <taxon>Ecdysozoa</taxon>
        <taxon>Arthropoda</taxon>
        <taxon>Crustacea</taxon>
        <taxon>Multicrustacea</taxon>
        <taxon>Malacostraca</taxon>
        <taxon>Eumalacostraca</taxon>
        <taxon>Eucarida</taxon>
        <taxon>Decapoda</taxon>
        <taxon>Pleocyemata</taxon>
        <taxon>Brachyura</taxon>
        <taxon>Eubrachyura</taxon>
        <taxon>Portunoidea</taxon>
        <taxon>Portunidae</taxon>
        <taxon>Portuninae</taxon>
        <taxon>Portunus</taxon>
    </lineage>
</organism>
<accession>A0A5B7FX07</accession>
<evidence type="ECO:0000313" key="2">
    <source>
        <dbReference type="EMBL" id="MPC49739.1"/>
    </source>
</evidence>
<reference evidence="2 3" key="1">
    <citation type="submission" date="2019-05" db="EMBL/GenBank/DDBJ databases">
        <title>Another draft genome of Portunus trituberculatus and its Hox gene families provides insights of decapod evolution.</title>
        <authorList>
            <person name="Jeong J.-H."/>
            <person name="Song I."/>
            <person name="Kim S."/>
            <person name="Choi T."/>
            <person name="Kim D."/>
            <person name="Ryu S."/>
            <person name="Kim W."/>
        </authorList>
    </citation>
    <scope>NUCLEOTIDE SEQUENCE [LARGE SCALE GENOMIC DNA]</scope>
    <source>
        <tissue evidence="2">Muscle</tissue>
    </source>
</reference>
<protein>
    <submittedName>
        <fullName evidence="2">Uncharacterized protein</fullName>
    </submittedName>
</protein>
<dbReference type="Proteomes" id="UP000324222">
    <property type="component" value="Unassembled WGS sequence"/>
</dbReference>
<feature type="compositionally biased region" description="Basic and acidic residues" evidence="1">
    <location>
        <begin position="18"/>
        <end position="41"/>
    </location>
</feature>